<evidence type="ECO:0000313" key="2">
    <source>
        <dbReference type="Proteomes" id="UP000236333"/>
    </source>
</evidence>
<dbReference type="PANTHER" id="PTHR14187:SF5">
    <property type="entry name" value="HEAT SHOCK 70 KDA PROTEIN 12A"/>
    <property type="match status" value="1"/>
</dbReference>
<reference evidence="1 2" key="1">
    <citation type="journal article" date="2017" name="Mol. Biol. Evol.">
        <title>The 4-celled Tetrabaena socialis nuclear genome reveals the essential components for genetic control of cell number at the origin of multicellularity in the volvocine lineage.</title>
        <authorList>
            <person name="Featherston J."/>
            <person name="Arakaki Y."/>
            <person name="Hanschen E.R."/>
            <person name="Ferris P.J."/>
            <person name="Michod R.E."/>
            <person name="Olson B.J.S.C."/>
            <person name="Nozaki H."/>
            <person name="Durand P.M."/>
        </authorList>
    </citation>
    <scope>NUCLEOTIDE SEQUENCE [LARGE SCALE GENOMIC DNA]</scope>
    <source>
        <strain evidence="1 2">NIES-571</strain>
    </source>
</reference>
<sequence>MRAFARSWEAVKRSFGGVPSKTSVLACMARSELRVVLPPGLVQAIGPLRLAPTRLSARRCRRSYGVGMSRPWTNEDAVSNAASGYPTKWWNEDKQTYYAGSVFNRLAKRGELVAVSQVVKMKCSPARRLVKAVPVTLYETPSNEARYYCEPDMRQLAHVTIDLPKDWASKVSDPEDYPLEAPSLPGLSKAEPPVQVEVRFGATELSLVARDLKTGNAVATTISWTGDVE</sequence>
<keyword evidence="2" id="KW-1185">Reference proteome</keyword>
<dbReference type="OrthoDB" id="542576at2759"/>
<dbReference type="Proteomes" id="UP000236333">
    <property type="component" value="Unassembled WGS sequence"/>
</dbReference>
<evidence type="ECO:0000313" key="1">
    <source>
        <dbReference type="EMBL" id="PNH04920.1"/>
    </source>
</evidence>
<gene>
    <name evidence="1" type="ORF">TSOC_008971</name>
</gene>
<dbReference type="AlphaFoldDB" id="A0A2J7ZXB8"/>
<accession>A0A2J7ZXB8</accession>
<organism evidence="1 2">
    <name type="scientific">Tetrabaena socialis</name>
    <dbReference type="NCBI Taxonomy" id="47790"/>
    <lineage>
        <taxon>Eukaryota</taxon>
        <taxon>Viridiplantae</taxon>
        <taxon>Chlorophyta</taxon>
        <taxon>core chlorophytes</taxon>
        <taxon>Chlorophyceae</taxon>
        <taxon>CS clade</taxon>
        <taxon>Chlamydomonadales</taxon>
        <taxon>Tetrabaenaceae</taxon>
        <taxon>Tetrabaena</taxon>
    </lineage>
</organism>
<name>A0A2J7ZXB8_9CHLO</name>
<proteinExistence type="predicted"/>
<comment type="caution">
    <text evidence="1">The sequence shown here is derived from an EMBL/GenBank/DDBJ whole genome shotgun (WGS) entry which is preliminary data.</text>
</comment>
<dbReference type="EMBL" id="PGGS01000350">
    <property type="protein sequence ID" value="PNH04920.1"/>
    <property type="molecule type" value="Genomic_DNA"/>
</dbReference>
<protein>
    <submittedName>
        <fullName evidence="1">Uncharacterized protein</fullName>
    </submittedName>
</protein>
<dbReference type="PANTHER" id="PTHR14187">
    <property type="entry name" value="ALPHA KINASE/ELONGATION FACTOR 2 KINASE"/>
    <property type="match status" value="1"/>
</dbReference>